<dbReference type="RefSeq" id="XP_002107677.1">
    <property type="nucleotide sequence ID" value="XM_002107641.1"/>
</dbReference>
<dbReference type="GO" id="GO:0031640">
    <property type="term" value="P:killing of cells of another organism"/>
    <property type="evidence" value="ECO:0007669"/>
    <property type="project" value="UniProtKB-KW"/>
</dbReference>
<feature type="active site" evidence="8">
    <location>
        <position position="79"/>
    </location>
</feature>
<evidence type="ECO:0000256" key="5">
    <source>
        <dbReference type="ARBA" id="ARBA00022638"/>
    </source>
</evidence>
<keyword evidence="10" id="KW-1185">Reference proteome</keyword>
<dbReference type="FunCoup" id="B3RIZ1">
    <property type="interactions" value="3"/>
</dbReference>
<dbReference type="OMA" id="CQGRTDC"/>
<comment type="catalytic activity">
    <reaction evidence="1 7">
        <text>Hydrolysis of (1-&gt;4)-beta-linkages between N-acetylmuramic acid and N-acetyl-D-glucosamine residues in a peptidoglycan and between N-acetyl-D-glucosamine residues in chitodextrins.</text>
        <dbReference type="EC" id="3.2.1.17"/>
    </reaction>
</comment>
<comment type="similarity">
    <text evidence="2 7">Belongs to the glycosyl hydrolase 23 family.</text>
</comment>
<organism evidence="9 10">
    <name type="scientific">Trichoplax adhaerens</name>
    <name type="common">Trichoplax reptans</name>
    <dbReference type="NCBI Taxonomy" id="10228"/>
    <lineage>
        <taxon>Eukaryota</taxon>
        <taxon>Metazoa</taxon>
        <taxon>Placozoa</taxon>
        <taxon>Uniplacotomia</taxon>
        <taxon>Trichoplacea</taxon>
        <taxon>Trichoplacidae</taxon>
        <taxon>Trichoplax</taxon>
    </lineage>
</organism>
<evidence type="ECO:0000256" key="8">
    <source>
        <dbReference type="PIRSR" id="PIRSR001065-1"/>
    </source>
</evidence>
<evidence type="ECO:0000256" key="7">
    <source>
        <dbReference type="PIRNR" id="PIRNR001065"/>
    </source>
</evidence>
<accession>B3RIZ1</accession>
<dbReference type="PRINTS" id="PR00749">
    <property type="entry name" value="LYSOZYMEG"/>
</dbReference>
<evidence type="ECO:0000256" key="2">
    <source>
        <dbReference type="ARBA" id="ARBA00008902"/>
    </source>
</evidence>
<dbReference type="EMBL" id="DS985241">
    <property type="protein sequence ID" value="EDV28475.1"/>
    <property type="molecule type" value="Genomic_DNA"/>
</dbReference>
<dbReference type="OrthoDB" id="10021790at2759"/>
<sequence length="179" mass="19038">MRINPSGASSATARQDGLSYSGVAASNKLASNDYNRCLRYKSQFQSASSSTQIPVGLITAIASRESRCGGALDSNGYGDHGNGYGLMQVDKRYHSLQGGPYSSTHISQATNILISSINGVANNHRSWTKEQQMQGGVAAYNFGVSNVQSIGGMDIGTTGNDYSNDVVARAQWFHNNGFN</sequence>
<dbReference type="CDD" id="cd01021">
    <property type="entry name" value="GEWL"/>
    <property type="match status" value="1"/>
</dbReference>
<dbReference type="HOGENOM" id="CLU_089081_1_0_1"/>
<feature type="active site" evidence="8">
    <location>
        <position position="65"/>
    </location>
</feature>
<dbReference type="PANTHER" id="PTHR31698">
    <property type="entry name" value="LYSOZYME G FAMILY MEMBER"/>
    <property type="match status" value="1"/>
</dbReference>
<dbReference type="GO" id="GO:0003796">
    <property type="term" value="F:lysozyme activity"/>
    <property type="evidence" value="ECO:0007669"/>
    <property type="project" value="UniProtKB-UniRule"/>
</dbReference>
<dbReference type="SUPFAM" id="SSF53955">
    <property type="entry name" value="Lysozyme-like"/>
    <property type="match status" value="1"/>
</dbReference>
<dbReference type="CTD" id="6748892"/>
<dbReference type="InterPro" id="IPR002152">
    <property type="entry name" value="Glyco_hydro_23"/>
</dbReference>
<protein>
    <recommendedName>
        <fullName evidence="4 7">Lysozyme g</fullName>
        <ecNumber evidence="3 7">3.2.1.17</ecNumber>
    </recommendedName>
</protein>
<dbReference type="Proteomes" id="UP000009022">
    <property type="component" value="Unassembled WGS sequence"/>
</dbReference>
<dbReference type="PhylomeDB" id="B3RIZ1"/>
<dbReference type="GO" id="GO:0042742">
    <property type="term" value="P:defense response to bacterium"/>
    <property type="evidence" value="ECO:0007669"/>
    <property type="project" value="UniProtKB-KW"/>
</dbReference>
<evidence type="ECO:0000256" key="4">
    <source>
        <dbReference type="ARBA" id="ARBA00016485"/>
    </source>
</evidence>
<evidence type="ECO:0000256" key="3">
    <source>
        <dbReference type="ARBA" id="ARBA00012732"/>
    </source>
</evidence>
<dbReference type="STRING" id="10228.B3RIZ1"/>
<dbReference type="InterPro" id="IPR023346">
    <property type="entry name" value="Lysozyme-like_dom_sf"/>
</dbReference>
<evidence type="ECO:0000313" key="10">
    <source>
        <dbReference type="Proteomes" id="UP000009022"/>
    </source>
</evidence>
<dbReference type="FunFam" id="1.10.530.10:FF:000026">
    <property type="entry name" value="Lysozyme g"/>
    <property type="match status" value="1"/>
</dbReference>
<reference evidence="9 10" key="1">
    <citation type="journal article" date="2008" name="Nature">
        <title>The Trichoplax genome and the nature of placozoans.</title>
        <authorList>
            <person name="Srivastava M."/>
            <person name="Begovic E."/>
            <person name="Chapman J."/>
            <person name="Putnam N.H."/>
            <person name="Hellsten U."/>
            <person name="Kawashima T."/>
            <person name="Kuo A."/>
            <person name="Mitros T."/>
            <person name="Salamov A."/>
            <person name="Carpenter M.L."/>
            <person name="Signorovitch A.Y."/>
            <person name="Moreno M.A."/>
            <person name="Kamm K."/>
            <person name="Grimwood J."/>
            <person name="Schmutz J."/>
            <person name="Shapiro H."/>
            <person name="Grigoriev I.V."/>
            <person name="Buss L.W."/>
            <person name="Schierwater B."/>
            <person name="Dellaporta S.L."/>
            <person name="Rokhsar D.S."/>
        </authorList>
    </citation>
    <scope>NUCLEOTIDE SEQUENCE [LARGE SCALE GENOMIC DNA]</scope>
    <source>
        <strain evidence="9 10">Grell-BS-1999</strain>
    </source>
</reference>
<dbReference type="InParanoid" id="B3RIZ1"/>
<dbReference type="EC" id="3.2.1.17" evidence="3 7"/>
<dbReference type="AlphaFoldDB" id="B3RIZ1"/>
<evidence type="ECO:0000256" key="1">
    <source>
        <dbReference type="ARBA" id="ARBA00000632"/>
    </source>
</evidence>
<dbReference type="Gene3D" id="1.10.530.10">
    <property type="match status" value="1"/>
</dbReference>
<keyword evidence="6 7" id="KW-0378">Hydrolase</keyword>
<proteinExistence type="inferred from homology"/>
<evidence type="ECO:0000256" key="6">
    <source>
        <dbReference type="ARBA" id="ARBA00022801"/>
    </source>
</evidence>
<gene>
    <name evidence="9" type="ORF">TRIADDRAFT_63166</name>
</gene>
<dbReference type="GO" id="GO:0009253">
    <property type="term" value="P:peptidoglycan catabolic process"/>
    <property type="evidence" value="ECO:0007669"/>
    <property type="project" value="InterPro"/>
</dbReference>
<dbReference type="GeneID" id="6748892"/>
<dbReference type="PIRSF" id="PIRSF001065">
    <property type="entry name" value="Lysozyme_g"/>
    <property type="match status" value="1"/>
</dbReference>
<keyword evidence="7" id="KW-0326">Glycosidase</keyword>
<keyword evidence="5" id="KW-0929">Antimicrobial</keyword>
<keyword evidence="5" id="KW-0081">Bacteriolytic enzyme</keyword>
<evidence type="ECO:0000313" key="9">
    <source>
        <dbReference type="EMBL" id="EDV28475.1"/>
    </source>
</evidence>
<dbReference type="PANTHER" id="PTHR31698:SF8">
    <property type="entry name" value="LYSOZYME G-RELATED"/>
    <property type="match status" value="1"/>
</dbReference>
<name>B3RIZ1_TRIAD</name>
<dbReference type="KEGG" id="tad:TRIADDRAFT_63166"/>